<gene>
    <name evidence="8" type="primary">trxA</name>
    <name evidence="8" type="ORF">RF683_02870</name>
</gene>
<keyword evidence="9" id="KW-1185">Reference proteome</keyword>
<dbReference type="SUPFAM" id="SSF52833">
    <property type="entry name" value="Thioredoxin-like"/>
    <property type="match status" value="1"/>
</dbReference>
<dbReference type="PRINTS" id="PR00421">
    <property type="entry name" value="THIOREDOXIN"/>
</dbReference>
<accession>A0ABY9RB74</accession>
<dbReference type="RefSeq" id="WP_309532712.1">
    <property type="nucleotide sequence ID" value="NZ_CP133721.1"/>
</dbReference>
<evidence type="ECO:0000256" key="2">
    <source>
        <dbReference type="ARBA" id="ARBA00022448"/>
    </source>
</evidence>
<keyword evidence="3" id="KW-0249">Electron transport</keyword>
<evidence type="ECO:0000256" key="4">
    <source>
        <dbReference type="ARBA" id="ARBA00023157"/>
    </source>
</evidence>
<evidence type="ECO:0000256" key="5">
    <source>
        <dbReference type="ARBA" id="ARBA00023284"/>
    </source>
</evidence>
<protein>
    <recommendedName>
        <fullName evidence="6">Thioredoxin</fullName>
    </recommendedName>
</protein>
<reference evidence="8" key="1">
    <citation type="submission" date="2023-09" db="EMBL/GenBank/DDBJ databases">
        <title>Flavobacterium sp. 20NA77.7 isolated from freshwater.</title>
        <authorList>
            <person name="Le V."/>
            <person name="Ko S.-R."/>
            <person name="Ahn C.-Y."/>
            <person name="Oh H.-M."/>
        </authorList>
    </citation>
    <scope>NUCLEOTIDE SEQUENCE</scope>
    <source>
        <strain evidence="8">20NA77.7</strain>
    </source>
</reference>
<organism evidence="8 9">
    <name type="scientific">Flavobacterium nakdongensis</name>
    <dbReference type="NCBI Taxonomy" id="3073563"/>
    <lineage>
        <taxon>Bacteria</taxon>
        <taxon>Pseudomonadati</taxon>
        <taxon>Bacteroidota</taxon>
        <taxon>Flavobacteriia</taxon>
        <taxon>Flavobacteriales</taxon>
        <taxon>Flavobacteriaceae</taxon>
        <taxon>Flavobacterium</taxon>
    </lineage>
</organism>
<dbReference type="InterPro" id="IPR005746">
    <property type="entry name" value="Thioredoxin"/>
</dbReference>
<comment type="similarity">
    <text evidence="1">Belongs to the thioredoxin family.</text>
</comment>
<proteinExistence type="inferred from homology"/>
<dbReference type="InterPro" id="IPR013766">
    <property type="entry name" value="Thioredoxin_domain"/>
</dbReference>
<keyword evidence="2" id="KW-0813">Transport</keyword>
<dbReference type="Proteomes" id="UP001180481">
    <property type="component" value="Chromosome"/>
</dbReference>
<evidence type="ECO:0000256" key="3">
    <source>
        <dbReference type="ARBA" id="ARBA00022982"/>
    </source>
</evidence>
<keyword evidence="4" id="KW-1015">Disulfide bond</keyword>
<dbReference type="PIRSF" id="PIRSF000077">
    <property type="entry name" value="Thioredoxin"/>
    <property type="match status" value="1"/>
</dbReference>
<dbReference type="Gene3D" id="3.40.30.10">
    <property type="entry name" value="Glutaredoxin"/>
    <property type="match status" value="1"/>
</dbReference>
<dbReference type="PROSITE" id="PS51352">
    <property type="entry name" value="THIOREDOXIN_2"/>
    <property type="match status" value="1"/>
</dbReference>
<dbReference type="Pfam" id="PF00085">
    <property type="entry name" value="Thioredoxin"/>
    <property type="match status" value="1"/>
</dbReference>
<evidence type="ECO:0000256" key="6">
    <source>
        <dbReference type="NCBIfam" id="TIGR01068"/>
    </source>
</evidence>
<evidence type="ECO:0000259" key="7">
    <source>
        <dbReference type="PROSITE" id="PS51352"/>
    </source>
</evidence>
<name>A0ABY9RB74_9FLAO</name>
<dbReference type="NCBIfam" id="TIGR01068">
    <property type="entry name" value="thioredoxin"/>
    <property type="match status" value="1"/>
</dbReference>
<dbReference type="PANTHER" id="PTHR45663:SF11">
    <property type="entry name" value="GEO12009P1"/>
    <property type="match status" value="1"/>
</dbReference>
<feature type="domain" description="Thioredoxin" evidence="7">
    <location>
        <begin position="1"/>
        <end position="99"/>
    </location>
</feature>
<evidence type="ECO:0000313" key="9">
    <source>
        <dbReference type="Proteomes" id="UP001180481"/>
    </source>
</evidence>
<keyword evidence="5" id="KW-0676">Redox-active center</keyword>
<dbReference type="EMBL" id="CP133721">
    <property type="protein sequence ID" value="WMW78404.1"/>
    <property type="molecule type" value="Genomic_DNA"/>
</dbReference>
<evidence type="ECO:0000256" key="1">
    <source>
        <dbReference type="ARBA" id="ARBA00008987"/>
    </source>
</evidence>
<dbReference type="PANTHER" id="PTHR45663">
    <property type="entry name" value="GEO12009P1"/>
    <property type="match status" value="1"/>
</dbReference>
<evidence type="ECO:0000313" key="8">
    <source>
        <dbReference type="EMBL" id="WMW78404.1"/>
    </source>
</evidence>
<dbReference type="CDD" id="cd02947">
    <property type="entry name" value="TRX_family"/>
    <property type="match status" value="1"/>
</dbReference>
<sequence>MMSKFNELINGDKPVLVDFYATWCSPCKLLAPNLVAAKEELGDKVSIVKIDVDANQEAAAVYQVRSVPTLLLFKNGKVLWRQSGVVAAEEIVSIIKQKM</sequence>
<dbReference type="InterPro" id="IPR036249">
    <property type="entry name" value="Thioredoxin-like_sf"/>
</dbReference>